<keyword evidence="3" id="KW-0808">Transferase</keyword>
<evidence type="ECO:0000256" key="1">
    <source>
        <dbReference type="SAM" id="MobiDB-lite"/>
    </source>
</evidence>
<dbReference type="EMBL" id="BONE01000038">
    <property type="protein sequence ID" value="GIF75056.1"/>
    <property type="molecule type" value="Genomic_DNA"/>
</dbReference>
<dbReference type="InterPro" id="IPR050723">
    <property type="entry name" value="CFA/CMAS"/>
</dbReference>
<proteinExistence type="predicted"/>
<reference evidence="3 4" key="1">
    <citation type="submission" date="2021-01" db="EMBL/GenBank/DDBJ databases">
        <title>Whole genome shotgun sequence of Asanoa siamensis NBRC 107932.</title>
        <authorList>
            <person name="Komaki H."/>
            <person name="Tamura T."/>
        </authorList>
    </citation>
    <scope>NUCLEOTIDE SEQUENCE [LARGE SCALE GENOMIC DNA]</scope>
    <source>
        <strain evidence="3 4">NBRC 107932</strain>
    </source>
</reference>
<keyword evidence="3" id="KW-0489">Methyltransferase</keyword>
<dbReference type="SUPFAM" id="SSF53335">
    <property type="entry name" value="S-adenosyl-L-methionine-dependent methyltransferases"/>
    <property type="match status" value="1"/>
</dbReference>
<evidence type="ECO:0000313" key="4">
    <source>
        <dbReference type="Proteomes" id="UP000604117"/>
    </source>
</evidence>
<dbReference type="InterPro" id="IPR013217">
    <property type="entry name" value="Methyltransf_12"/>
</dbReference>
<dbReference type="Gene3D" id="3.40.50.150">
    <property type="entry name" value="Vaccinia Virus protein VP39"/>
    <property type="match status" value="1"/>
</dbReference>
<sequence length="253" mass="26820">MASVPAVTDAPTPGTGAHLEFNGPLSGARADRLAADLAARRPTTVVDLGCGWGELLLRVVARCPDAHGVGVESHGPDVLRGRANAAARGLADRVTFVEGSAAAHREPADVVLSIGAWHALGDLDEALRALRGLVNPGGRVLFGVEFWEQPPPPERLARMWPGAKADDCDDLAGLVDRAIAAGFRPLRVEHATADEWAEFESGLAAEGEEWLLTHADHPDAADLRSRLDSQRDMWLRGHRGLLGLAYLTLGPVG</sequence>
<dbReference type="GO" id="GO:0008168">
    <property type="term" value="F:methyltransferase activity"/>
    <property type="evidence" value="ECO:0007669"/>
    <property type="project" value="UniProtKB-KW"/>
</dbReference>
<organism evidence="3 4">
    <name type="scientific">Asanoa siamensis</name>
    <dbReference type="NCBI Taxonomy" id="926357"/>
    <lineage>
        <taxon>Bacteria</taxon>
        <taxon>Bacillati</taxon>
        <taxon>Actinomycetota</taxon>
        <taxon>Actinomycetes</taxon>
        <taxon>Micromonosporales</taxon>
        <taxon>Micromonosporaceae</taxon>
        <taxon>Asanoa</taxon>
    </lineage>
</organism>
<dbReference type="CDD" id="cd02440">
    <property type="entry name" value="AdoMet_MTases"/>
    <property type="match status" value="1"/>
</dbReference>
<accession>A0ABQ4CUU0</accession>
<comment type="caution">
    <text evidence="3">The sequence shown here is derived from an EMBL/GenBank/DDBJ whole genome shotgun (WGS) entry which is preliminary data.</text>
</comment>
<dbReference type="Pfam" id="PF08242">
    <property type="entry name" value="Methyltransf_12"/>
    <property type="match status" value="1"/>
</dbReference>
<keyword evidence="4" id="KW-1185">Reference proteome</keyword>
<dbReference type="PANTHER" id="PTHR43667">
    <property type="entry name" value="CYCLOPROPANE-FATTY-ACYL-PHOSPHOLIPID SYNTHASE"/>
    <property type="match status" value="1"/>
</dbReference>
<protein>
    <submittedName>
        <fullName evidence="3">SAM-dependent methyltransferase</fullName>
    </submittedName>
</protein>
<dbReference type="InterPro" id="IPR029063">
    <property type="entry name" value="SAM-dependent_MTases_sf"/>
</dbReference>
<gene>
    <name evidence="3" type="ORF">Asi02nite_45740</name>
</gene>
<dbReference type="Proteomes" id="UP000604117">
    <property type="component" value="Unassembled WGS sequence"/>
</dbReference>
<name>A0ABQ4CUU0_9ACTN</name>
<dbReference type="PANTHER" id="PTHR43667:SF2">
    <property type="entry name" value="FATTY ACID C-METHYL TRANSFERASE"/>
    <property type="match status" value="1"/>
</dbReference>
<feature type="region of interest" description="Disordered" evidence="1">
    <location>
        <begin position="1"/>
        <end position="22"/>
    </location>
</feature>
<feature type="domain" description="Methyltransferase type 12" evidence="2">
    <location>
        <begin position="46"/>
        <end position="140"/>
    </location>
</feature>
<evidence type="ECO:0000259" key="2">
    <source>
        <dbReference type="Pfam" id="PF08242"/>
    </source>
</evidence>
<dbReference type="GO" id="GO:0032259">
    <property type="term" value="P:methylation"/>
    <property type="evidence" value="ECO:0007669"/>
    <property type="project" value="UniProtKB-KW"/>
</dbReference>
<evidence type="ECO:0000313" key="3">
    <source>
        <dbReference type="EMBL" id="GIF75056.1"/>
    </source>
</evidence>